<dbReference type="Gene3D" id="3.40.50.300">
    <property type="entry name" value="P-loop containing nucleotide triphosphate hydrolases"/>
    <property type="match status" value="1"/>
</dbReference>
<evidence type="ECO:0000256" key="2">
    <source>
        <dbReference type="ARBA" id="ARBA00009638"/>
    </source>
</evidence>
<dbReference type="CDD" id="cd01876">
    <property type="entry name" value="YihA_EngB"/>
    <property type="match status" value="1"/>
</dbReference>
<evidence type="ECO:0000259" key="11">
    <source>
        <dbReference type="PROSITE" id="PS51706"/>
    </source>
</evidence>
<keyword evidence="8 10" id="KW-0717">Septation</keyword>
<dbReference type="InterPro" id="IPR027417">
    <property type="entry name" value="P-loop_NTPase"/>
</dbReference>
<feature type="domain" description="EngB-type G" evidence="11">
    <location>
        <begin position="22"/>
        <end position="197"/>
    </location>
</feature>
<dbReference type="NCBIfam" id="TIGR03598">
    <property type="entry name" value="GTPase_YsxC"/>
    <property type="match status" value="1"/>
</dbReference>
<dbReference type="InterPro" id="IPR006073">
    <property type="entry name" value="GTP-bd"/>
</dbReference>
<sequence>MVIRTAKFVASYPSVQKCPKTDLPEYAFIGRSNVGKSSLINMLTCTKALAKVSQTPGKTQLINYYLINDEWHLVDLPGYGYAKVSKSEREKFSDIVLNYILKRENLHLLFVLVDSRLEPQEIDIQFINWLGMNQVPFALIFTKTDKVSSTVLEQNIELHKKELLKTWEELPPFFTTSCVTRTGREDVLNYIDSVFQEAKITHCQV</sequence>
<comment type="similarity">
    <text evidence="2 10">Belongs to the TRAFAC class TrmE-Era-EngA-EngB-Septin-like GTPase superfamily. EngB GTPase family.</text>
</comment>
<dbReference type="AlphaFoldDB" id="A0A7D4BFH8"/>
<dbReference type="Proteomes" id="UP000500961">
    <property type="component" value="Chromosome"/>
</dbReference>
<evidence type="ECO:0000256" key="4">
    <source>
        <dbReference type="ARBA" id="ARBA00022723"/>
    </source>
</evidence>
<dbReference type="KEGG" id="ttz:FHG85_10725"/>
<evidence type="ECO:0000256" key="3">
    <source>
        <dbReference type="ARBA" id="ARBA00022618"/>
    </source>
</evidence>
<dbReference type="SUPFAM" id="SSF52540">
    <property type="entry name" value="P-loop containing nucleoside triphosphate hydrolases"/>
    <property type="match status" value="1"/>
</dbReference>
<comment type="cofactor">
    <cofactor evidence="1">
        <name>Mg(2+)</name>
        <dbReference type="ChEBI" id="CHEBI:18420"/>
    </cofactor>
</comment>
<evidence type="ECO:0000256" key="1">
    <source>
        <dbReference type="ARBA" id="ARBA00001946"/>
    </source>
</evidence>
<evidence type="ECO:0000256" key="8">
    <source>
        <dbReference type="ARBA" id="ARBA00023210"/>
    </source>
</evidence>
<dbReference type="InterPro" id="IPR030393">
    <property type="entry name" value="G_ENGB_dom"/>
</dbReference>
<keyword evidence="6" id="KW-0460">Magnesium</keyword>
<evidence type="ECO:0000256" key="10">
    <source>
        <dbReference type="HAMAP-Rule" id="MF_00321"/>
    </source>
</evidence>
<gene>
    <name evidence="10" type="primary">engB</name>
    <name evidence="12" type="ORF">FHG85_10725</name>
</gene>
<name>A0A7D4BFH8_9BACT</name>
<dbReference type="GO" id="GO:0000917">
    <property type="term" value="P:division septum assembly"/>
    <property type="evidence" value="ECO:0007669"/>
    <property type="project" value="UniProtKB-KW"/>
</dbReference>
<keyword evidence="7 10" id="KW-0342">GTP-binding</keyword>
<dbReference type="FunFam" id="3.40.50.300:FF:000098">
    <property type="entry name" value="Probable GTP-binding protein EngB"/>
    <property type="match status" value="1"/>
</dbReference>
<reference evidence="12 13" key="1">
    <citation type="submission" date="2019-07" db="EMBL/GenBank/DDBJ databases">
        <title>Thalassofilum flectens gen. nov., sp. nov., a novel moderate thermophilic anaerobe from a shallow sea hot spring in Kunashir Island (Russia), representing a new family in the order Bacteroidales, and proposal of Thalassofilacea fam. nov.</title>
        <authorList>
            <person name="Kochetkova T.V."/>
            <person name="Podosokorskaya O.A."/>
            <person name="Novikov A."/>
            <person name="Elcheninov A.G."/>
            <person name="Toshchakov S.V."/>
            <person name="Kublanov I.V."/>
        </authorList>
    </citation>
    <scope>NUCLEOTIDE SEQUENCE [LARGE SCALE GENOMIC DNA]</scope>
    <source>
        <strain evidence="12 13">38-H</strain>
    </source>
</reference>
<dbReference type="HAMAP" id="MF_00321">
    <property type="entry name" value="GTPase_EngB"/>
    <property type="match status" value="1"/>
</dbReference>
<accession>A0A7D4BFH8</accession>
<dbReference type="EMBL" id="CP041345">
    <property type="protein sequence ID" value="QKG80718.1"/>
    <property type="molecule type" value="Genomic_DNA"/>
</dbReference>
<proteinExistence type="inferred from homology"/>
<keyword evidence="5 10" id="KW-0547">Nucleotide-binding</keyword>
<dbReference type="PROSITE" id="PS51706">
    <property type="entry name" value="G_ENGB"/>
    <property type="match status" value="1"/>
</dbReference>
<evidence type="ECO:0000313" key="12">
    <source>
        <dbReference type="EMBL" id="QKG80718.1"/>
    </source>
</evidence>
<organism evidence="12 13">
    <name type="scientific">Tenuifilum thalassicum</name>
    <dbReference type="NCBI Taxonomy" id="2590900"/>
    <lineage>
        <taxon>Bacteria</taxon>
        <taxon>Pseudomonadati</taxon>
        <taxon>Bacteroidota</taxon>
        <taxon>Bacteroidia</taxon>
        <taxon>Bacteroidales</taxon>
        <taxon>Tenuifilaceae</taxon>
        <taxon>Tenuifilum</taxon>
    </lineage>
</organism>
<keyword evidence="3 10" id="KW-0132">Cell division</keyword>
<evidence type="ECO:0000256" key="5">
    <source>
        <dbReference type="ARBA" id="ARBA00022741"/>
    </source>
</evidence>
<dbReference type="PANTHER" id="PTHR11649:SF13">
    <property type="entry name" value="ENGB-TYPE G DOMAIN-CONTAINING PROTEIN"/>
    <property type="match status" value="1"/>
</dbReference>
<dbReference type="RefSeq" id="WP_173075745.1">
    <property type="nucleotide sequence ID" value="NZ_CP041345.1"/>
</dbReference>
<dbReference type="PANTHER" id="PTHR11649">
    <property type="entry name" value="MSS1/TRME-RELATED GTP-BINDING PROTEIN"/>
    <property type="match status" value="1"/>
</dbReference>
<evidence type="ECO:0000256" key="9">
    <source>
        <dbReference type="ARBA" id="ARBA00023306"/>
    </source>
</evidence>
<keyword evidence="4" id="KW-0479">Metal-binding</keyword>
<keyword evidence="9 10" id="KW-0131">Cell cycle</keyword>
<evidence type="ECO:0000256" key="7">
    <source>
        <dbReference type="ARBA" id="ARBA00023134"/>
    </source>
</evidence>
<evidence type="ECO:0000256" key="6">
    <source>
        <dbReference type="ARBA" id="ARBA00022842"/>
    </source>
</evidence>
<dbReference type="InterPro" id="IPR019987">
    <property type="entry name" value="GTP-bd_ribosome_bio_YsxC"/>
</dbReference>
<comment type="function">
    <text evidence="10">Necessary for normal cell division and for the maintenance of normal septation.</text>
</comment>
<evidence type="ECO:0000313" key="13">
    <source>
        <dbReference type="Proteomes" id="UP000500961"/>
    </source>
</evidence>
<dbReference type="Pfam" id="PF01926">
    <property type="entry name" value="MMR_HSR1"/>
    <property type="match status" value="1"/>
</dbReference>
<dbReference type="GO" id="GO:0046872">
    <property type="term" value="F:metal ion binding"/>
    <property type="evidence" value="ECO:0007669"/>
    <property type="project" value="UniProtKB-KW"/>
</dbReference>
<protein>
    <recommendedName>
        <fullName evidence="10">Probable GTP-binding protein EngB</fullName>
    </recommendedName>
</protein>
<dbReference type="GO" id="GO:0005525">
    <property type="term" value="F:GTP binding"/>
    <property type="evidence" value="ECO:0007669"/>
    <property type="project" value="UniProtKB-UniRule"/>
</dbReference>
<keyword evidence="13" id="KW-1185">Reference proteome</keyword>